<proteinExistence type="predicted"/>
<dbReference type="EMBL" id="BMAO01020417">
    <property type="protein sequence ID" value="GFQ67175.1"/>
    <property type="molecule type" value="Genomic_DNA"/>
</dbReference>
<gene>
    <name evidence="1" type="ORF">TNCT_487951</name>
</gene>
<comment type="caution">
    <text evidence="1">The sequence shown here is derived from an EMBL/GenBank/DDBJ whole genome shotgun (WGS) entry which is preliminary data.</text>
</comment>
<keyword evidence="2" id="KW-1185">Reference proteome</keyword>
<sequence length="125" mass="14417">MQASLRRSTQEYAGPLPEELFYARALSELQEIEETMALRFVVRRPSPYMDDIVNDDSDLDYPPATATTSSLFTNVEHSFSVEPDLSVKTLGICWKPFKDWFVFKVSISSKSWYTKREVLSVIVRL</sequence>
<reference evidence="1" key="1">
    <citation type="submission" date="2020-07" db="EMBL/GenBank/DDBJ databases">
        <title>Multicomponent nature underlies the extraordinary mechanical properties of spider dragline silk.</title>
        <authorList>
            <person name="Kono N."/>
            <person name="Nakamura H."/>
            <person name="Mori M."/>
            <person name="Yoshida Y."/>
            <person name="Ohtoshi R."/>
            <person name="Malay A.D."/>
            <person name="Moran D.A.P."/>
            <person name="Tomita M."/>
            <person name="Numata K."/>
            <person name="Arakawa K."/>
        </authorList>
    </citation>
    <scope>NUCLEOTIDE SEQUENCE</scope>
</reference>
<evidence type="ECO:0000313" key="2">
    <source>
        <dbReference type="Proteomes" id="UP000887116"/>
    </source>
</evidence>
<organism evidence="1 2">
    <name type="scientific">Trichonephila clavata</name>
    <name type="common">Joro spider</name>
    <name type="synonym">Nephila clavata</name>
    <dbReference type="NCBI Taxonomy" id="2740835"/>
    <lineage>
        <taxon>Eukaryota</taxon>
        <taxon>Metazoa</taxon>
        <taxon>Ecdysozoa</taxon>
        <taxon>Arthropoda</taxon>
        <taxon>Chelicerata</taxon>
        <taxon>Arachnida</taxon>
        <taxon>Araneae</taxon>
        <taxon>Araneomorphae</taxon>
        <taxon>Entelegynae</taxon>
        <taxon>Araneoidea</taxon>
        <taxon>Nephilidae</taxon>
        <taxon>Trichonephila</taxon>
    </lineage>
</organism>
<dbReference type="Proteomes" id="UP000887116">
    <property type="component" value="Unassembled WGS sequence"/>
</dbReference>
<accession>A0A8X6K715</accession>
<protein>
    <submittedName>
        <fullName evidence="1">Uncharacterized protein</fullName>
    </submittedName>
</protein>
<name>A0A8X6K715_TRICU</name>
<evidence type="ECO:0000313" key="1">
    <source>
        <dbReference type="EMBL" id="GFQ67175.1"/>
    </source>
</evidence>
<dbReference type="AlphaFoldDB" id="A0A8X6K715"/>